<dbReference type="eggNOG" id="COG3533">
    <property type="taxonomic scope" value="Bacteria"/>
</dbReference>
<evidence type="ECO:0008006" key="5">
    <source>
        <dbReference type="Google" id="ProtNLM"/>
    </source>
</evidence>
<dbReference type="Pfam" id="PF07944">
    <property type="entry name" value="Beta-AFase-like_GH127_cat"/>
    <property type="match status" value="1"/>
</dbReference>
<dbReference type="InterPro" id="IPR049046">
    <property type="entry name" value="Beta-AFase-like_GH127_middle"/>
</dbReference>
<dbReference type="KEGG" id="sus:Acid_6784"/>
<feature type="domain" description="Non-reducing end beta-L-arabinofuranosidase-like GH127 C-terminal" evidence="3">
    <location>
        <begin position="598"/>
        <end position="680"/>
    </location>
</feature>
<dbReference type="HOGENOM" id="CLU_013148_2_0_0"/>
<feature type="domain" description="Non-reducing end beta-L-arabinofuranosidase-like GH127 middle" evidence="2">
    <location>
        <begin position="488"/>
        <end position="596"/>
    </location>
</feature>
<dbReference type="SUPFAM" id="SSF48208">
    <property type="entry name" value="Six-hairpin glycosidases"/>
    <property type="match status" value="1"/>
</dbReference>
<gene>
    <name evidence="4" type="ordered locus">Acid_6784</name>
</gene>
<organism evidence="4">
    <name type="scientific">Solibacter usitatus (strain Ellin6076)</name>
    <dbReference type="NCBI Taxonomy" id="234267"/>
    <lineage>
        <taxon>Bacteria</taxon>
        <taxon>Pseudomonadati</taxon>
        <taxon>Acidobacteriota</taxon>
        <taxon>Terriglobia</taxon>
        <taxon>Bryobacterales</taxon>
        <taxon>Solibacteraceae</taxon>
        <taxon>Candidatus Solibacter</taxon>
    </lineage>
</organism>
<dbReference type="Pfam" id="PF20736">
    <property type="entry name" value="Glyco_hydro127M"/>
    <property type="match status" value="1"/>
</dbReference>
<dbReference type="STRING" id="234267.Acid_6784"/>
<dbReference type="Gene3D" id="2.60.40.10">
    <property type="entry name" value="Immunoglobulins"/>
    <property type="match status" value="1"/>
</dbReference>
<dbReference type="EMBL" id="CP000473">
    <property type="protein sequence ID" value="ABJ87702.1"/>
    <property type="molecule type" value="Genomic_DNA"/>
</dbReference>
<dbReference type="PANTHER" id="PTHR43465">
    <property type="entry name" value="DUF1680 DOMAIN PROTEIN (AFU_ORTHOLOGUE AFUA_1G08910)"/>
    <property type="match status" value="1"/>
</dbReference>
<sequence>MWTKDSGPGEVKFADAKALITTATFSAPRAYVLRLTVDKEQSKDSSTLSVSVETPPPAKQLDAVYTKNFKITSPLWNARAKALIVSWIPHCIDQINRTDLTQDPGGIDNFVEAGKALRGEPHGAHKGYVFSNAWVHQTVEAMSIALMIDPQGDAEIIKAHEKMRATLEDWIPKILAAQEADGYLQTAFSLPRVDVRGKIDPGPFAHWERRGDHEGYTGGYFLESAINHYQMTNRKDASLYNAAKKLAECWCANLGPAPKKAWYDGHQEMEQALVRFGRFVNDMEGGGKGTKYVGLAKFLLDCRYNAARNDRERTEYDQSHLPVTQQYEAVGHAVRARYNYSGMADVAVETHDPDYQSAVKSLWDNMVNKKYYVTGGVGSGETSEGFGPNYSLRNRAYCESCSSCGAIFFQWKMNLAYHDAKYADLYEETMYNALLGSTDLAAKVFYYTNPLDANVGRAPWHTCPCCVGNIPRTLLMMPTWTYAKSADGVYVNLFVGSTITLENVAGTDVEMVQATDYPWSAKLALTVNPKTPKNFSVRIRVSNRAVSKLYRSTPDANGITSIAVNGQPVKPLIEKGYAVITRAWKTGDKVDVVLPMKVQRVRANERIADNNHKVALRYGPLIYNIEQVDQPIDKVLSTESPLTTEWRSDLLGGVMVIRGKFADGSPMTAIPNYARTNRDKELPLEGSLPLGADGAVRPAQHPPTSVVWFREG</sequence>
<protein>
    <recommendedName>
        <fullName evidence="5">Glycoside hydrolase family 127 protein</fullName>
    </recommendedName>
</protein>
<dbReference type="GO" id="GO:0005975">
    <property type="term" value="P:carbohydrate metabolic process"/>
    <property type="evidence" value="ECO:0007669"/>
    <property type="project" value="InterPro"/>
</dbReference>
<evidence type="ECO:0000259" key="2">
    <source>
        <dbReference type="Pfam" id="PF20736"/>
    </source>
</evidence>
<dbReference type="InterPro" id="IPR049174">
    <property type="entry name" value="Beta-AFase-like"/>
</dbReference>
<reference evidence="4" key="1">
    <citation type="submission" date="2006-10" db="EMBL/GenBank/DDBJ databases">
        <title>Complete sequence of Solibacter usitatus Ellin6076.</title>
        <authorList>
            <consortium name="US DOE Joint Genome Institute"/>
            <person name="Copeland A."/>
            <person name="Lucas S."/>
            <person name="Lapidus A."/>
            <person name="Barry K."/>
            <person name="Detter J.C."/>
            <person name="Glavina del Rio T."/>
            <person name="Hammon N."/>
            <person name="Israni S."/>
            <person name="Dalin E."/>
            <person name="Tice H."/>
            <person name="Pitluck S."/>
            <person name="Thompson L.S."/>
            <person name="Brettin T."/>
            <person name="Bruce D."/>
            <person name="Han C."/>
            <person name="Tapia R."/>
            <person name="Gilna P."/>
            <person name="Schmutz J."/>
            <person name="Larimer F."/>
            <person name="Land M."/>
            <person name="Hauser L."/>
            <person name="Kyrpides N."/>
            <person name="Mikhailova N."/>
            <person name="Janssen P.H."/>
            <person name="Kuske C.R."/>
            <person name="Richardson P."/>
        </authorList>
    </citation>
    <scope>NUCLEOTIDE SEQUENCE</scope>
    <source>
        <strain evidence="4">Ellin6076</strain>
    </source>
</reference>
<dbReference type="AlphaFoldDB" id="Q01RL8"/>
<dbReference type="InterPro" id="IPR049049">
    <property type="entry name" value="Beta-AFase-like_GH127_C"/>
</dbReference>
<dbReference type="InterPro" id="IPR012878">
    <property type="entry name" value="Beta-AFase-like_GH127_cat"/>
</dbReference>
<evidence type="ECO:0000259" key="1">
    <source>
        <dbReference type="Pfam" id="PF07944"/>
    </source>
</evidence>
<proteinExistence type="predicted"/>
<dbReference type="InterPro" id="IPR013783">
    <property type="entry name" value="Ig-like_fold"/>
</dbReference>
<evidence type="ECO:0000313" key="4">
    <source>
        <dbReference type="EMBL" id="ABJ87702.1"/>
    </source>
</evidence>
<name>Q01RL8_SOLUE</name>
<dbReference type="InParanoid" id="Q01RL8"/>
<dbReference type="PANTHER" id="PTHR43465:SF2">
    <property type="entry name" value="DUF1680 DOMAIN PROTEIN (AFU_ORTHOLOGUE AFUA_1G08910)"/>
    <property type="match status" value="1"/>
</dbReference>
<evidence type="ECO:0000259" key="3">
    <source>
        <dbReference type="Pfam" id="PF20737"/>
    </source>
</evidence>
<accession>Q01RL8</accession>
<feature type="domain" description="Non-reducing end beta-L-arabinofuranosidase-like GH127 catalytic" evidence="1">
    <location>
        <begin position="157"/>
        <end position="474"/>
    </location>
</feature>
<dbReference type="InterPro" id="IPR008928">
    <property type="entry name" value="6-hairpin_glycosidase_sf"/>
</dbReference>
<dbReference type="Pfam" id="PF20737">
    <property type="entry name" value="Glyco_hydro127C"/>
    <property type="match status" value="1"/>
</dbReference>